<dbReference type="Proteomes" id="UP000013243">
    <property type="component" value="Plasmid unnamed1"/>
</dbReference>
<keyword evidence="3" id="KW-0813">Transport</keyword>
<evidence type="ECO:0000259" key="6">
    <source>
        <dbReference type="PROSITE" id="PS50983"/>
    </source>
</evidence>
<keyword evidence="4" id="KW-0408">Iron</keyword>
<keyword evidence="5" id="KW-0732">Signal</keyword>
<comment type="subcellular location">
    <subcellularLocation>
        <location evidence="1">Cell envelope</location>
    </subcellularLocation>
</comment>
<dbReference type="AlphaFoldDB" id="A0A1B1A8W1"/>
<reference evidence="7 8" key="1">
    <citation type="journal article" date="2016" name="ISME J.">
        <title>Global occurrence and heterogeneity of the Roseobacter-clade species Ruegeria mobilis.</title>
        <authorList>
            <person name="Sonnenschein E."/>
            <person name="Gram L."/>
        </authorList>
    </citation>
    <scope>NUCLEOTIDE SEQUENCE [LARGE SCALE GENOMIC DNA]</scope>
    <source>
        <strain evidence="7 8">F1926</strain>
        <plasmid evidence="7 8">unnamed1</plasmid>
    </source>
</reference>
<dbReference type="KEGG" id="rmb:K529_019855"/>
<geneLocation type="plasmid" evidence="7 8">
    <name>unnamed1</name>
</geneLocation>
<evidence type="ECO:0000313" key="7">
    <source>
        <dbReference type="EMBL" id="ANP43012.1"/>
    </source>
</evidence>
<organism evidence="7 8">
    <name type="scientific">Tritonibacter mobilis F1926</name>
    <dbReference type="NCBI Taxonomy" id="1265309"/>
    <lineage>
        <taxon>Bacteria</taxon>
        <taxon>Pseudomonadati</taxon>
        <taxon>Pseudomonadota</taxon>
        <taxon>Alphaproteobacteria</taxon>
        <taxon>Rhodobacterales</taxon>
        <taxon>Paracoccaceae</taxon>
        <taxon>Tritonibacter</taxon>
    </lineage>
</organism>
<dbReference type="GO" id="GO:0030288">
    <property type="term" value="C:outer membrane-bounded periplasmic space"/>
    <property type="evidence" value="ECO:0007669"/>
    <property type="project" value="TreeGrafter"/>
</dbReference>
<dbReference type="GeneID" id="28252139"/>
<gene>
    <name evidence="7" type="ORF">K529_019855</name>
</gene>
<proteinExistence type="inferred from homology"/>
<evidence type="ECO:0000256" key="3">
    <source>
        <dbReference type="ARBA" id="ARBA00022448"/>
    </source>
</evidence>
<keyword evidence="4" id="KW-0410">Iron transport</keyword>
<sequence length="341" mass="37049">MMPALLRSYREYARSIGSLVCFAVAALWLTAVYARGDEQPFPVMIEHALGTTVVNQKPTRIAAIGWSNHEVPLALGVVPVGFAKVGFGDDDANGVFPWVEARLAELGAEMPALFDEGDGIDFEAVAATEPDLILAAYSGISQSDYDTLSKIAPVVAYTVGPWATSWREVIRLNSTAMGQAQEGEALIEEIEQKIASVTAKYPEIAGLRAMFITHLRARDLSVIRFYSANDLRVQFFEDLGMTSPQSVRDATEAGRYSGEISVERIDTFTDVDIAVTYGDQELLDSLRSNPLTARMPVIANDALVLMANDPMGTGANPTPLAIDWVLETYVARLAQAARNVK</sequence>
<evidence type="ECO:0000256" key="1">
    <source>
        <dbReference type="ARBA" id="ARBA00004196"/>
    </source>
</evidence>
<evidence type="ECO:0000313" key="8">
    <source>
        <dbReference type="Proteomes" id="UP000013243"/>
    </source>
</evidence>
<comment type="similarity">
    <text evidence="2">Belongs to the bacterial solute-binding protein 8 family.</text>
</comment>
<feature type="domain" description="Fe/B12 periplasmic-binding" evidence="6">
    <location>
        <begin position="60"/>
        <end position="337"/>
    </location>
</feature>
<protein>
    <submittedName>
        <fullName evidence="7">ABC transporter substrate-binding protein</fullName>
    </submittedName>
</protein>
<keyword evidence="4" id="KW-0406">Ion transport</keyword>
<accession>A0A1B1A8W1</accession>
<dbReference type="InterPro" id="IPR051313">
    <property type="entry name" value="Bact_iron-sidero_bind"/>
</dbReference>
<dbReference type="EMBL" id="CP015231">
    <property type="protein sequence ID" value="ANP43012.1"/>
    <property type="molecule type" value="Genomic_DNA"/>
</dbReference>
<dbReference type="RefSeq" id="WP_005629264.1">
    <property type="nucleotide sequence ID" value="NZ_CP015231.1"/>
</dbReference>
<evidence type="ECO:0000256" key="5">
    <source>
        <dbReference type="ARBA" id="ARBA00022729"/>
    </source>
</evidence>
<dbReference type="GO" id="GO:1901678">
    <property type="term" value="P:iron coordination entity transport"/>
    <property type="evidence" value="ECO:0007669"/>
    <property type="project" value="UniProtKB-ARBA"/>
</dbReference>
<evidence type="ECO:0000256" key="2">
    <source>
        <dbReference type="ARBA" id="ARBA00008814"/>
    </source>
</evidence>
<dbReference type="PANTHER" id="PTHR30532">
    <property type="entry name" value="IRON III DICITRATE-BINDING PERIPLASMIC PROTEIN"/>
    <property type="match status" value="1"/>
</dbReference>
<dbReference type="InterPro" id="IPR002491">
    <property type="entry name" value="ABC_transptr_periplasmic_BD"/>
</dbReference>
<dbReference type="Pfam" id="PF01497">
    <property type="entry name" value="Peripla_BP_2"/>
    <property type="match status" value="1"/>
</dbReference>
<dbReference type="PROSITE" id="PS50983">
    <property type="entry name" value="FE_B12_PBP"/>
    <property type="match status" value="1"/>
</dbReference>
<dbReference type="CDD" id="cd01146">
    <property type="entry name" value="FhuD"/>
    <property type="match status" value="1"/>
</dbReference>
<dbReference type="Gene3D" id="3.40.50.1980">
    <property type="entry name" value="Nitrogenase molybdenum iron protein domain"/>
    <property type="match status" value="2"/>
</dbReference>
<name>A0A1B1A8W1_9RHOB</name>
<dbReference type="PANTHER" id="PTHR30532:SF24">
    <property type="entry name" value="FERRIC ENTEROBACTIN-BINDING PERIPLASMIC PROTEIN FEPB"/>
    <property type="match status" value="1"/>
</dbReference>
<evidence type="ECO:0000256" key="4">
    <source>
        <dbReference type="ARBA" id="ARBA00022496"/>
    </source>
</evidence>
<keyword evidence="7" id="KW-0614">Plasmid</keyword>
<dbReference type="SUPFAM" id="SSF53807">
    <property type="entry name" value="Helical backbone' metal receptor"/>
    <property type="match status" value="1"/>
</dbReference>